<name>A0A934K398_9BACT</name>
<dbReference type="InterPro" id="IPR041677">
    <property type="entry name" value="DNA2/NAM7_AAA_11"/>
</dbReference>
<keyword evidence="5" id="KW-0067">ATP-binding</keyword>
<dbReference type="InterPro" id="IPR050534">
    <property type="entry name" value="Coronavir_polyprotein_1ab"/>
</dbReference>
<dbReference type="RefSeq" id="WP_338204800.1">
    <property type="nucleotide sequence ID" value="NZ_JAEKNR010000222.1"/>
</dbReference>
<evidence type="ECO:0000259" key="7">
    <source>
        <dbReference type="Pfam" id="PF13086"/>
    </source>
</evidence>
<evidence type="ECO:0000256" key="1">
    <source>
        <dbReference type="ARBA" id="ARBA00007913"/>
    </source>
</evidence>
<dbReference type="SUPFAM" id="SSF52540">
    <property type="entry name" value="P-loop containing nucleoside triphosphate hydrolases"/>
    <property type="match status" value="1"/>
</dbReference>
<evidence type="ECO:0000256" key="4">
    <source>
        <dbReference type="ARBA" id="ARBA00022806"/>
    </source>
</evidence>
<keyword evidence="2" id="KW-0547">Nucleotide-binding</keyword>
<accession>A0A934K398</accession>
<organism evidence="10 11">
    <name type="scientific">Candidatus Nephthysia bennettiae</name>
    <dbReference type="NCBI Taxonomy" id="3127016"/>
    <lineage>
        <taxon>Bacteria</taxon>
        <taxon>Bacillati</taxon>
        <taxon>Candidatus Dormiibacterota</taxon>
        <taxon>Candidatus Dormibacteria</taxon>
        <taxon>Candidatus Dormibacterales</taxon>
        <taxon>Candidatus Dormibacteraceae</taxon>
        <taxon>Candidatus Nephthysia</taxon>
    </lineage>
</organism>
<dbReference type="FunFam" id="3.40.960.10:FF:000002">
    <property type="entry name" value="DNA helicase related protein"/>
    <property type="match status" value="1"/>
</dbReference>
<feature type="domain" description="Restriction endonuclease type II-like" evidence="9">
    <location>
        <begin position="485"/>
        <end position="578"/>
    </location>
</feature>
<dbReference type="CDD" id="cd18808">
    <property type="entry name" value="SF1_C_Upf1"/>
    <property type="match status" value="1"/>
</dbReference>
<keyword evidence="4 10" id="KW-0347">Helicase</keyword>
<dbReference type="AlphaFoldDB" id="A0A934K398"/>
<dbReference type="Gene3D" id="3.40.50.300">
    <property type="entry name" value="P-loop containing nucleotide triphosphate hydrolases"/>
    <property type="match status" value="2"/>
</dbReference>
<evidence type="ECO:0000256" key="2">
    <source>
        <dbReference type="ARBA" id="ARBA00022741"/>
    </source>
</evidence>
<feature type="domain" description="DNA2/NAM7 helicase helicase" evidence="7">
    <location>
        <begin position="179"/>
        <end position="221"/>
    </location>
</feature>
<dbReference type="PANTHER" id="PTHR43788:SF8">
    <property type="entry name" value="DNA-BINDING PROTEIN SMUBP-2"/>
    <property type="match status" value="1"/>
</dbReference>
<evidence type="ECO:0000313" key="10">
    <source>
        <dbReference type="EMBL" id="MBJ7600821.1"/>
    </source>
</evidence>
<gene>
    <name evidence="10" type="ORF">JF922_22480</name>
</gene>
<feature type="non-terminal residue" evidence="10">
    <location>
        <position position="1"/>
    </location>
</feature>
<keyword evidence="11" id="KW-1185">Reference proteome</keyword>
<dbReference type="SUPFAM" id="SSF52980">
    <property type="entry name" value="Restriction endonuclease-like"/>
    <property type="match status" value="1"/>
</dbReference>
<dbReference type="GO" id="GO:0005524">
    <property type="term" value="F:ATP binding"/>
    <property type="evidence" value="ECO:0007669"/>
    <property type="project" value="UniProtKB-KW"/>
</dbReference>
<dbReference type="PANTHER" id="PTHR43788">
    <property type="entry name" value="DNA2/NAM7 HELICASE FAMILY MEMBER"/>
    <property type="match status" value="1"/>
</dbReference>
<evidence type="ECO:0000259" key="9">
    <source>
        <dbReference type="Pfam" id="PF18741"/>
    </source>
</evidence>
<evidence type="ECO:0000256" key="5">
    <source>
        <dbReference type="ARBA" id="ARBA00022840"/>
    </source>
</evidence>
<dbReference type="GO" id="GO:0043139">
    <property type="term" value="F:5'-3' DNA helicase activity"/>
    <property type="evidence" value="ECO:0007669"/>
    <property type="project" value="TreeGrafter"/>
</dbReference>
<dbReference type="Gene3D" id="3.40.960.10">
    <property type="entry name" value="VSR Endonuclease"/>
    <property type="match status" value="1"/>
</dbReference>
<dbReference type="InterPro" id="IPR047187">
    <property type="entry name" value="SF1_C_Upf1"/>
</dbReference>
<evidence type="ECO:0000256" key="3">
    <source>
        <dbReference type="ARBA" id="ARBA00022801"/>
    </source>
</evidence>
<keyword evidence="3" id="KW-0378">Hydrolase</keyword>
<evidence type="ECO:0000313" key="11">
    <source>
        <dbReference type="Proteomes" id="UP000612893"/>
    </source>
</evidence>
<dbReference type="GO" id="GO:0016787">
    <property type="term" value="F:hydrolase activity"/>
    <property type="evidence" value="ECO:0007669"/>
    <property type="project" value="UniProtKB-KW"/>
</dbReference>
<dbReference type="Proteomes" id="UP000612893">
    <property type="component" value="Unassembled WGS sequence"/>
</dbReference>
<dbReference type="Pfam" id="PF13086">
    <property type="entry name" value="AAA_11"/>
    <property type="match status" value="1"/>
</dbReference>
<comment type="caution">
    <text evidence="10">The sequence shown here is derived from an EMBL/GenBank/DDBJ whole genome shotgun (WGS) entry which is preliminary data.</text>
</comment>
<dbReference type="InterPro" id="IPR041679">
    <property type="entry name" value="DNA2/NAM7-like_C"/>
</dbReference>
<comment type="similarity">
    <text evidence="1">Belongs to the DNA2/NAM7 helicase family.</text>
</comment>
<dbReference type="InterPro" id="IPR027417">
    <property type="entry name" value="P-loop_NTPase"/>
</dbReference>
<dbReference type="InterPro" id="IPR049468">
    <property type="entry name" value="Restrct_endonuc-II-like_dom"/>
</dbReference>
<evidence type="ECO:0000259" key="8">
    <source>
        <dbReference type="Pfam" id="PF13087"/>
    </source>
</evidence>
<reference evidence="10" key="1">
    <citation type="submission" date="2020-10" db="EMBL/GenBank/DDBJ databases">
        <title>Ca. Dormibacterota MAGs.</title>
        <authorList>
            <person name="Montgomery K."/>
        </authorList>
    </citation>
    <scope>NUCLEOTIDE SEQUENCE [LARGE SCALE GENOMIC DNA]</scope>
    <source>
        <strain evidence="10">SC8812_S17_10</strain>
    </source>
</reference>
<dbReference type="Pfam" id="PF13087">
    <property type="entry name" value="AAA_12"/>
    <property type="match status" value="1"/>
</dbReference>
<dbReference type="InterPro" id="IPR011335">
    <property type="entry name" value="Restrct_endonuc-II-like"/>
</dbReference>
<protein>
    <submittedName>
        <fullName evidence="10">DNA helicase</fullName>
    </submittedName>
</protein>
<feature type="domain" description="DNA2/NAM7 helicase-like C-terminal" evidence="8">
    <location>
        <begin position="257"/>
        <end position="438"/>
    </location>
</feature>
<feature type="region of interest" description="Disordered" evidence="6">
    <location>
        <begin position="592"/>
        <end position="623"/>
    </location>
</feature>
<dbReference type="EMBL" id="JAEKNR010000222">
    <property type="protein sequence ID" value="MBJ7600821.1"/>
    <property type="molecule type" value="Genomic_DNA"/>
</dbReference>
<proteinExistence type="inferred from homology"/>
<dbReference type="Pfam" id="PF18741">
    <property type="entry name" value="MTES_1575"/>
    <property type="match status" value="1"/>
</dbReference>
<sequence length="680" mass="75890">PPATAPAAQVGELLGRLGADTGTAPRIPSLRAYERELAEQGLGAFLEETRAAAAPAERWVPNLRFAWVASCVDDLLLEEPELAIFNGREHDRAVEEFKQLDRELLEVAVERVRRAHGELAIETANEHREQWLLLRHQAGLRSRHLPFRELMRRAPDAVTAVKPCWMASPLAVSQILGDTRQHFDVVVFDEGSQVLPEDAISAILRGRSLVVAGDPHQLPPTQFFAADRDEGRDREEAQETEGFESILDVMATFLPQWQLEWHYRSRDERLIAFSNHHVYGGRLVTFPAASSEAPVVSHVLVEQAGGEGADESSSSAEVRRVVELLREHARLRPELSLGVITMGVRHADRIEAELARALREDPRLEDFIQGHPEESFFVKNLERVQGDERDEIILSIGYGKDAGGKLPYRFGPLLVEGGHRRLNVAVTRARQRITVVSSFSHLDMEPGRSGRRGVELLRSYLEYAASGGSSFAAAETPVAPPGELEKQMRQSLAGAGLDVVPRYGASRYRIDLVVRDPSDPGRCLLAVESDGAGYHSAPTARDRDRLREEHLERRGWRFLRIWTLDWFRQPDGEVARVLDVYRRALAEDAAAASSRRTGPVPIPAAAPTAVRRGPAPRLPRGVPIDDYDDSSLGRLLSWVKSDGRLRTDDELRDAMMEGLGLERHGRRIDARLREIIERSG</sequence>
<evidence type="ECO:0000256" key="6">
    <source>
        <dbReference type="SAM" id="MobiDB-lite"/>
    </source>
</evidence>